<keyword evidence="4" id="KW-0503">Monooxygenase</keyword>
<reference evidence="6 7" key="1">
    <citation type="submission" date="2023-07" db="EMBL/GenBank/DDBJ databases">
        <title>Sequencing the genomes of 1000 actinobacteria strains.</title>
        <authorList>
            <person name="Klenk H.-P."/>
        </authorList>
    </citation>
    <scope>NUCLEOTIDE SEQUENCE [LARGE SCALE GENOMIC DNA]</scope>
    <source>
        <strain evidence="6 7">DSM 44388</strain>
    </source>
</reference>
<proteinExistence type="predicted"/>
<dbReference type="Pfam" id="PF00296">
    <property type="entry name" value="Bac_luciferase"/>
    <property type="match status" value="1"/>
</dbReference>
<dbReference type="InterPro" id="IPR019952">
    <property type="entry name" value="F420_OxRdatse_Rv1855c_pred"/>
</dbReference>
<organism evidence="6 7">
    <name type="scientific">Kineosporia succinea</name>
    <dbReference type="NCBI Taxonomy" id="84632"/>
    <lineage>
        <taxon>Bacteria</taxon>
        <taxon>Bacillati</taxon>
        <taxon>Actinomycetota</taxon>
        <taxon>Actinomycetes</taxon>
        <taxon>Kineosporiales</taxon>
        <taxon>Kineosporiaceae</taxon>
        <taxon>Kineosporia</taxon>
    </lineage>
</organism>
<dbReference type="InterPro" id="IPR011251">
    <property type="entry name" value="Luciferase-like_dom"/>
</dbReference>
<evidence type="ECO:0000259" key="5">
    <source>
        <dbReference type="Pfam" id="PF00296"/>
    </source>
</evidence>
<keyword evidence="1" id="KW-0285">Flavoprotein</keyword>
<dbReference type="PANTHER" id="PTHR42847:SF8">
    <property type="entry name" value="CONSERVED PROTEIN"/>
    <property type="match status" value="1"/>
</dbReference>
<evidence type="ECO:0000256" key="3">
    <source>
        <dbReference type="ARBA" id="ARBA00023002"/>
    </source>
</evidence>
<evidence type="ECO:0000256" key="2">
    <source>
        <dbReference type="ARBA" id="ARBA00022643"/>
    </source>
</evidence>
<dbReference type="SUPFAM" id="SSF51679">
    <property type="entry name" value="Bacterial luciferase-like"/>
    <property type="match status" value="1"/>
</dbReference>
<dbReference type="NCBIfam" id="TIGR03560">
    <property type="entry name" value="F420_Rv1855c"/>
    <property type="match status" value="1"/>
</dbReference>
<dbReference type="Proteomes" id="UP001235712">
    <property type="component" value="Unassembled WGS sequence"/>
</dbReference>
<dbReference type="Gene3D" id="3.20.20.30">
    <property type="entry name" value="Luciferase-like domain"/>
    <property type="match status" value="1"/>
</dbReference>
<protein>
    <submittedName>
        <fullName evidence="6">F420-dependent oxidoreductase-like protein</fullName>
    </submittedName>
</protein>
<evidence type="ECO:0000313" key="7">
    <source>
        <dbReference type="Proteomes" id="UP001235712"/>
    </source>
</evidence>
<feature type="domain" description="Luciferase-like" evidence="5">
    <location>
        <begin position="7"/>
        <end position="210"/>
    </location>
</feature>
<comment type="caution">
    <text evidence="6">The sequence shown here is derived from an EMBL/GenBank/DDBJ whole genome shotgun (WGS) entry which is preliminary data.</text>
</comment>
<keyword evidence="2" id="KW-0288">FMN</keyword>
<dbReference type="InterPro" id="IPR050172">
    <property type="entry name" value="SsuD_RutA_monooxygenase"/>
</dbReference>
<evidence type="ECO:0000313" key="6">
    <source>
        <dbReference type="EMBL" id="MDP9831199.1"/>
    </source>
</evidence>
<dbReference type="PANTHER" id="PTHR42847">
    <property type="entry name" value="ALKANESULFONATE MONOOXYGENASE"/>
    <property type="match status" value="1"/>
</dbReference>
<dbReference type="RefSeq" id="WP_307250733.1">
    <property type="nucleotide sequence ID" value="NZ_JAUSQZ010000001.1"/>
</dbReference>
<evidence type="ECO:0000256" key="4">
    <source>
        <dbReference type="ARBA" id="ARBA00023033"/>
    </source>
</evidence>
<name>A0ABT9PER2_9ACTN</name>
<accession>A0ABT9PER2</accession>
<gene>
    <name evidence="6" type="ORF">J2S57_006948</name>
</gene>
<evidence type="ECO:0000256" key="1">
    <source>
        <dbReference type="ARBA" id="ARBA00022630"/>
    </source>
</evidence>
<sequence>MDLGIHYFTFTHPEWETTLTDRFTETAQIADEGGVNLLTVMDHWFQMLHAGGPFEPMLEGYTSLGYLAGITRKVRLSLLVTGVTYRHPGLLAKIVSTLDVLSHERALLGIGAAWYDREHAGLGVPFPSTSERFERLEETLQICRQMWSDNDGAFHGKHFQLEETINLPQPRRGGVPIMIGGGGEQKTLRLVAQYAQACNLFGGADEESYETVKHKLGVLRGHCEKLGTDYDAIEKTMLYRGPVLEDVDGFLAQAEKYKALGVDLISLTTPQYENPVPWATGLVQNVIPRLTNV</sequence>
<keyword evidence="3" id="KW-0560">Oxidoreductase</keyword>
<keyword evidence="7" id="KW-1185">Reference proteome</keyword>
<dbReference type="EMBL" id="JAUSQZ010000001">
    <property type="protein sequence ID" value="MDP9831199.1"/>
    <property type="molecule type" value="Genomic_DNA"/>
</dbReference>
<dbReference type="InterPro" id="IPR036661">
    <property type="entry name" value="Luciferase-like_sf"/>
</dbReference>